<feature type="domain" description="Amidohydrolase 3" evidence="1">
    <location>
        <begin position="47"/>
        <end position="500"/>
    </location>
</feature>
<keyword evidence="2" id="KW-0378">Hydrolase</keyword>
<sequence>MRVYHGAILTVDATDRVVQYLVEDGGRIEYVGDDLPERYAGLPRTELGNGALCPAFVDTHEHLASFATFNAGLNVMGARSNGEIRSMVADFAASSPAKTLVAFGASPYSVEEGRLISREELDEVCPDKPFFMVKYDGHACVVNSKLLDKVRSKVRGLRGCHEDSGEMNQEAFFAVSDYITGSLSIPELVGNIQRAMDCLAARGIGMVHTVSGVGFTGNLDISLEKWLARSAQSGFQVRVFPQSMDVRVATRRKLPRIGGCFACALDGCFGSRDAALLEPYADGSDDKGVLYYTDQQVVDFCKRANRAGLQIEMHAIGDAAFDQATRALKAALDDFPRSDHRHGIIHACLPTDEGLDICAHYGIHLPMQTSFIDWPQEPDSYLESILGTTRASALNPLRRFADAGIVLSAGSDAPCTDPDPILWMHRACNHSVPEQSLTPREALRMCTYNGAWVTFDEDERGSLEAGKVADMVELSANPYEVDREALGDIEVKQLLLGGRPYEPQAQGAFSALIKGATGRGGCF</sequence>
<dbReference type="Gene3D" id="2.30.40.10">
    <property type="entry name" value="Urease, subunit C, domain 1"/>
    <property type="match status" value="1"/>
</dbReference>
<proteinExistence type="predicted"/>
<dbReference type="InterPro" id="IPR013108">
    <property type="entry name" value="Amidohydro_3"/>
</dbReference>
<dbReference type="Pfam" id="PF07969">
    <property type="entry name" value="Amidohydro_3"/>
    <property type="match status" value="1"/>
</dbReference>
<protein>
    <submittedName>
        <fullName evidence="2">Metal-dependent hydrolase with the TIM-barrel fold protein</fullName>
    </submittedName>
</protein>
<comment type="caution">
    <text evidence="2">The sequence shown here is derived from an EMBL/GenBank/DDBJ whole genome shotgun (WGS) entry which is preliminary data.</text>
</comment>
<dbReference type="AlphaFoldDB" id="A0A7C9JE16"/>
<organism evidence="2">
    <name type="scientific">Muribaculaceae bacterium Z82</name>
    <dbReference type="NCBI Taxonomy" id="2304548"/>
    <lineage>
        <taxon>Bacteria</taxon>
        <taxon>Pseudomonadati</taxon>
        <taxon>Bacteroidota</taxon>
        <taxon>Bacteroidia</taxon>
        <taxon>Bacteroidales</taxon>
        <taxon>Muribaculaceae</taxon>
    </lineage>
</organism>
<dbReference type="InterPro" id="IPR011059">
    <property type="entry name" value="Metal-dep_hydrolase_composite"/>
</dbReference>
<dbReference type="SUPFAM" id="SSF51338">
    <property type="entry name" value="Composite domain of metallo-dependent hydrolases"/>
    <property type="match status" value="1"/>
</dbReference>
<dbReference type="EMBL" id="QWKH01000059">
    <property type="protein sequence ID" value="NBI34961.1"/>
    <property type="molecule type" value="Genomic_DNA"/>
</dbReference>
<dbReference type="PANTHER" id="PTHR22642">
    <property type="entry name" value="IMIDAZOLONEPROPIONASE"/>
    <property type="match status" value="1"/>
</dbReference>
<dbReference type="GO" id="GO:0016810">
    <property type="term" value="F:hydrolase activity, acting on carbon-nitrogen (but not peptide) bonds"/>
    <property type="evidence" value="ECO:0007669"/>
    <property type="project" value="InterPro"/>
</dbReference>
<dbReference type="SUPFAM" id="SSF51556">
    <property type="entry name" value="Metallo-dependent hydrolases"/>
    <property type="match status" value="1"/>
</dbReference>
<dbReference type="Gene3D" id="3.10.310.70">
    <property type="match status" value="1"/>
</dbReference>
<dbReference type="InterPro" id="IPR032466">
    <property type="entry name" value="Metal_Hydrolase"/>
</dbReference>
<evidence type="ECO:0000259" key="1">
    <source>
        <dbReference type="Pfam" id="PF07969"/>
    </source>
</evidence>
<dbReference type="Gene3D" id="3.20.20.140">
    <property type="entry name" value="Metal-dependent hydrolases"/>
    <property type="match status" value="1"/>
</dbReference>
<gene>
    <name evidence="2" type="ORF">D1639_07960</name>
</gene>
<name>A0A7C9JE16_9BACT</name>
<reference evidence="2" key="1">
    <citation type="submission" date="2018-08" db="EMBL/GenBank/DDBJ databases">
        <title>Murine metabolic-syndrome-specific gut microbial biobank.</title>
        <authorList>
            <person name="Liu C."/>
        </authorList>
    </citation>
    <scope>NUCLEOTIDE SEQUENCE [LARGE SCALE GENOMIC DNA]</scope>
    <source>
        <strain evidence="2">Z82</strain>
    </source>
</reference>
<evidence type="ECO:0000313" key="2">
    <source>
        <dbReference type="EMBL" id="NBI34961.1"/>
    </source>
</evidence>
<accession>A0A7C9JE16</accession>
<dbReference type="PANTHER" id="PTHR22642:SF2">
    <property type="entry name" value="PROTEIN LONG AFTER FAR-RED 3"/>
    <property type="match status" value="1"/>
</dbReference>